<feature type="compositionally biased region" description="Low complexity" evidence="7">
    <location>
        <begin position="60"/>
        <end position="75"/>
    </location>
</feature>
<dbReference type="GO" id="GO:0003682">
    <property type="term" value="F:chromatin binding"/>
    <property type="evidence" value="ECO:0007669"/>
    <property type="project" value="InterPro"/>
</dbReference>
<dbReference type="GO" id="GO:0005637">
    <property type="term" value="C:nuclear inner membrane"/>
    <property type="evidence" value="ECO:0007669"/>
    <property type="project" value="UniProtKB-SubCell"/>
</dbReference>
<feature type="transmembrane region" description="Helical" evidence="8">
    <location>
        <begin position="333"/>
        <end position="351"/>
    </location>
</feature>
<dbReference type="PANTHER" id="PTHR47808:SF2">
    <property type="entry name" value="LEM DOMAIN-CONTAINING PROTEIN 2"/>
    <property type="match status" value="1"/>
</dbReference>
<accession>S9PT18</accession>
<keyword evidence="6" id="KW-0539">Nucleus</keyword>
<dbReference type="Proteomes" id="UP000016088">
    <property type="component" value="Unassembled WGS sequence"/>
</dbReference>
<feature type="compositionally biased region" description="Polar residues" evidence="7">
    <location>
        <begin position="227"/>
        <end position="259"/>
    </location>
</feature>
<evidence type="ECO:0000313" key="11">
    <source>
        <dbReference type="EMBL" id="EPX70628.1"/>
    </source>
</evidence>
<dbReference type="HOGENOM" id="CLU_408346_0_0_1"/>
<feature type="domain" description="HeH/LEM" evidence="10">
    <location>
        <begin position="11"/>
        <end position="44"/>
    </location>
</feature>
<evidence type="ECO:0000256" key="2">
    <source>
        <dbReference type="ARBA" id="ARBA00022553"/>
    </source>
</evidence>
<keyword evidence="5 8" id="KW-0472">Membrane</keyword>
<gene>
    <name evidence="11" type="ORF">SOCG_04328</name>
</gene>
<evidence type="ECO:0000256" key="3">
    <source>
        <dbReference type="ARBA" id="ARBA00022692"/>
    </source>
</evidence>
<feature type="transmembrane region" description="Helical" evidence="8">
    <location>
        <begin position="556"/>
        <end position="579"/>
    </location>
</feature>
<dbReference type="InterPro" id="IPR044780">
    <property type="entry name" value="Heh2/Src1"/>
</dbReference>
<dbReference type="Pfam" id="PF12949">
    <property type="entry name" value="HeH"/>
    <property type="match status" value="1"/>
</dbReference>
<feature type="compositionally biased region" description="Basic residues" evidence="7">
    <location>
        <begin position="206"/>
        <end position="222"/>
    </location>
</feature>
<dbReference type="VEuPathDB" id="FungiDB:SOCG_04328"/>
<dbReference type="Pfam" id="PF09402">
    <property type="entry name" value="MSC"/>
    <property type="match status" value="1"/>
</dbReference>
<organism evidence="11 12">
    <name type="scientific">Schizosaccharomyces octosporus (strain yFS286)</name>
    <name type="common">Fission yeast</name>
    <name type="synonym">Octosporomyces octosporus</name>
    <dbReference type="NCBI Taxonomy" id="483514"/>
    <lineage>
        <taxon>Eukaryota</taxon>
        <taxon>Fungi</taxon>
        <taxon>Dikarya</taxon>
        <taxon>Ascomycota</taxon>
        <taxon>Taphrinomycotina</taxon>
        <taxon>Schizosaccharomycetes</taxon>
        <taxon>Schizosaccharomycetales</taxon>
        <taxon>Schizosaccharomycetaceae</taxon>
        <taxon>Schizosaccharomyces</taxon>
    </lineage>
</organism>
<keyword evidence="3 8" id="KW-0812">Transmembrane</keyword>
<name>S9PT18_SCHOY</name>
<evidence type="ECO:0000256" key="5">
    <source>
        <dbReference type="ARBA" id="ARBA00023136"/>
    </source>
</evidence>
<dbReference type="GeneID" id="25033292"/>
<dbReference type="PANTHER" id="PTHR47808">
    <property type="entry name" value="INNER NUCLEAR MEMBRANE PROTEIN HEH2-RELATED"/>
    <property type="match status" value="1"/>
</dbReference>
<dbReference type="AlphaFoldDB" id="S9PT18"/>
<feature type="compositionally biased region" description="Polar residues" evidence="7">
    <location>
        <begin position="76"/>
        <end position="86"/>
    </location>
</feature>
<protein>
    <submittedName>
        <fullName evidence="11">LEM domain-containing protein Heh1/Lem2</fullName>
    </submittedName>
</protein>
<evidence type="ECO:0000256" key="6">
    <source>
        <dbReference type="ARBA" id="ARBA00023242"/>
    </source>
</evidence>
<keyword evidence="2" id="KW-0597">Phosphoprotein</keyword>
<dbReference type="InterPro" id="IPR025856">
    <property type="entry name" value="HeH/LEM_domain"/>
</dbReference>
<evidence type="ECO:0000259" key="10">
    <source>
        <dbReference type="Pfam" id="PF12949"/>
    </source>
</evidence>
<evidence type="ECO:0000313" key="12">
    <source>
        <dbReference type="Proteomes" id="UP000016088"/>
    </source>
</evidence>
<reference evidence="11 12" key="1">
    <citation type="journal article" date="2011" name="Science">
        <title>Comparative functional genomics of the fission yeasts.</title>
        <authorList>
            <person name="Rhind N."/>
            <person name="Chen Z."/>
            <person name="Yassour M."/>
            <person name="Thompson D.A."/>
            <person name="Haas B.J."/>
            <person name="Habib N."/>
            <person name="Wapinski I."/>
            <person name="Roy S."/>
            <person name="Lin M.F."/>
            <person name="Heiman D.I."/>
            <person name="Young S.K."/>
            <person name="Furuya K."/>
            <person name="Guo Y."/>
            <person name="Pidoux A."/>
            <person name="Chen H.M."/>
            <person name="Robbertse B."/>
            <person name="Goldberg J.M."/>
            <person name="Aoki K."/>
            <person name="Bayne E.H."/>
            <person name="Berlin A.M."/>
            <person name="Desjardins C.A."/>
            <person name="Dobbs E."/>
            <person name="Dukaj L."/>
            <person name="Fan L."/>
            <person name="FitzGerald M.G."/>
            <person name="French C."/>
            <person name="Gujja S."/>
            <person name="Hansen K."/>
            <person name="Keifenheim D."/>
            <person name="Levin J.Z."/>
            <person name="Mosher R.A."/>
            <person name="Mueller C.A."/>
            <person name="Pfiffner J."/>
            <person name="Priest M."/>
            <person name="Russ C."/>
            <person name="Smialowska A."/>
            <person name="Swoboda P."/>
            <person name="Sykes S.M."/>
            <person name="Vaughn M."/>
            <person name="Vengrova S."/>
            <person name="Yoder R."/>
            <person name="Zeng Q."/>
            <person name="Allshire R."/>
            <person name="Baulcombe D."/>
            <person name="Birren B.W."/>
            <person name="Brown W."/>
            <person name="Ekwall K."/>
            <person name="Kellis M."/>
            <person name="Leatherwood J."/>
            <person name="Levin H."/>
            <person name="Margalit H."/>
            <person name="Martienssen R."/>
            <person name="Nieduszynski C.A."/>
            <person name="Spatafora J.W."/>
            <person name="Friedman N."/>
            <person name="Dalgaard J.Z."/>
            <person name="Baumann P."/>
            <person name="Niki H."/>
            <person name="Regev A."/>
            <person name="Nusbaum C."/>
        </authorList>
    </citation>
    <scope>NUCLEOTIDE SEQUENCE [LARGE SCALE GENOMIC DNA]</scope>
    <source>
        <strain evidence="12">yFS286</strain>
    </source>
</reference>
<dbReference type="CDD" id="cd12935">
    <property type="entry name" value="LEM_like"/>
    <property type="match status" value="1"/>
</dbReference>
<dbReference type="Gene3D" id="1.10.10.1180">
    <property type="entry name" value="MAN1, winged-helix domain"/>
    <property type="match status" value="1"/>
</dbReference>
<dbReference type="OMA" id="KWECGEL"/>
<evidence type="ECO:0000256" key="7">
    <source>
        <dbReference type="SAM" id="MobiDB-lite"/>
    </source>
</evidence>
<dbReference type="GO" id="GO:0034399">
    <property type="term" value="C:nuclear periphery"/>
    <property type="evidence" value="ECO:0007669"/>
    <property type="project" value="TreeGrafter"/>
</dbReference>
<proteinExistence type="predicted"/>
<evidence type="ECO:0000256" key="4">
    <source>
        <dbReference type="ARBA" id="ARBA00022989"/>
    </source>
</evidence>
<dbReference type="RefSeq" id="XP_013020624.1">
    <property type="nucleotide sequence ID" value="XM_013165170.1"/>
</dbReference>
<evidence type="ECO:0000256" key="8">
    <source>
        <dbReference type="SAM" id="Phobius"/>
    </source>
</evidence>
<dbReference type="eggNOG" id="ENOG502QVG5">
    <property type="taxonomic scope" value="Eukaryota"/>
</dbReference>
<sequence length="687" mass="78573">MDQWFEPDFNLRSLRVADLKRILRNANVDYPVYGRKADYLQLVERLRRQKVDNGVHKGSTKSTSSSVSTSSSASSNLNSGNENAPLSSRASTSSIRSAQPSSTSYSSSSQTNTPASRSSSSFPPSDTEETVRMSSFPVDLQFPHSSKRNSFQSSMVEENPNVETSITLTSPPPSSSTPKSRLHGSSRDTFPISSIDTSTQHDSPRTMRKLKPILSNSRRKTPVKSIGSPSRLFQSPSNFPSSHRSQWPSAKEAQSTSQNSRKDSALLYEDEDLESSDDDTLFEDYIRKQNHYTPARHSLSSYVGQKTYHLYYKLTRTFSLPNCFCFRRPIHPPHVLTILLGVLVAVFLNLWRDEVYRVGYCDVPSKGSTVVQKLGLGASCTPCPPHSTCFPNFQLRCDSGYILNEPWYSKFGLWPRKNCLSDTDREESVIIFYEESLDVLRTWNSMYQCGRLPDDLIEKNKTLSKMDPYIFNGVKKSKTAHQPLFSITLLRHTLLEKKSPNLSLSLFNDLFKAALYQLANTEEIQMDEENIGSRSWANVPLRCRLRRQVYRTIWKYKFIILLFTLLNTCLYKIYTYFVLRKKTQRYLPFASRFCIDTLKRQKALYQSSRTSQPVVPLIEMHDLLLHSHNVLEHFGLTEKEGRLLWDSVVKKVEQVGSIRTREAEVDGEWTRVWEWVGTNPLDSLPSH</sequence>
<comment type="subcellular location">
    <subcellularLocation>
        <location evidence="1">Nucleus inner membrane</location>
    </subcellularLocation>
</comment>
<keyword evidence="4 8" id="KW-1133">Transmembrane helix</keyword>
<keyword evidence="12" id="KW-1185">Reference proteome</keyword>
<feature type="domain" description="Man1/Src1-like C-terminal" evidence="9">
    <location>
        <begin position="340"/>
        <end position="677"/>
    </location>
</feature>
<dbReference type="OrthoDB" id="2503928at2759"/>
<dbReference type="InterPro" id="IPR041885">
    <property type="entry name" value="MAN1_winged_helix_dom"/>
</dbReference>
<evidence type="ECO:0000259" key="9">
    <source>
        <dbReference type="Pfam" id="PF09402"/>
    </source>
</evidence>
<evidence type="ECO:0000256" key="1">
    <source>
        <dbReference type="ARBA" id="ARBA00004540"/>
    </source>
</evidence>
<dbReference type="GO" id="GO:0071763">
    <property type="term" value="P:nuclear membrane organization"/>
    <property type="evidence" value="ECO:0007669"/>
    <property type="project" value="TreeGrafter"/>
</dbReference>
<feature type="compositionally biased region" description="Low complexity" evidence="7">
    <location>
        <begin position="87"/>
        <end position="125"/>
    </location>
</feature>
<feature type="region of interest" description="Disordered" evidence="7">
    <location>
        <begin position="51"/>
        <end position="262"/>
    </location>
</feature>
<feature type="compositionally biased region" description="Polar residues" evidence="7">
    <location>
        <begin position="187"/>
        <end position="201"/>
    </location>
</feature>
<dbReference type="InterPro" id="IPR018996">
    <property type="entry name" value="Man1/Src1-like_C"/>
</dbReference>
<dbReference type="EMBL" id="KE503208">
    <property type="protein sequence ID" value="EPX70628.1"/>
    <property type="molecule type" value="Genomic_DNA"/>
</dbReference>
<dbReference type="GO" id="GO:0005783">
    <property type="term" value="C:endoplasmic reticulum"/>
    <property type="evidence" value="ECO:0007669"/>
    <property type="project" value="TreeGrafter"/>
</dbReference>